<sequence length="317" mass="35177">MADFDPTTYVDSVAPSVGASDPDPKKRGKAKAKPVSSPSQQPPQSPKPQTPQMNDPFATFQMRFDNETKEAVAVEVFKQATRYGPAQSCLRVFDVQYYEQFFQLTTKDFFKHLLQSLLIWKGSFLHDILESPPDMWAPIWISLTLIVALLFGLAVNTFAVYMQTSVYVGFQAAGTSVGLALVIFIPYQWLVPLVFWAACICSGYSTMRYLAIACLYAYSYVPLVPVCLVAGVFSIIGTKNLVGCYIAAGIFALAGLWSYAFYITNIIKYFRREQASRKHILIIGIFFSILHLAAFGGIGALLFLPMTGITYINIPGK</sequence>
<comment type="caution">
    <text evidence="9">The sequence shown here is derived from an EMBL/GenBank/DDBJ whole genome shotgun (WGS) entry which is preliminary data.</text>
</comment>
<keyword evidence="3 6" id="KW-0812">Transmembrane</keyword>
<evidence type="ECO:0000313" key="9">
    <source>
        <dbReference type="EMBL" id="TNJ26676.1"/>
    </source>
</evidence>
<reference evidence="9 10" key="1">
    <citation type="submission" date="2019-05" db="EMBL/GenBank/DDBJ databases">
        <title>The compact genome of Giardia muris reveals important steps in the evolution of intestinal protozoan parasites.</title>
        <authorList>
            <person name="Xu F."/>
            <person name="Jimenez-Gonzalez A."/>
            <person name="Einarsson E."/>
            <person name="Astvaldsson A."/>
            <person name="Peirasmaki D."/>
            <person name="Eckmann L."/>
            <person name="Andersson J.O."/>
            <person name="Svard S.G."/>
            <person name="Jerlstrom-Hultqvist J."/>
        </authorList>
    </citation>
    <scope>NUCLEOTIDE SEQUENCE [LARGE SCALE GENOMIC DNA]</scope>
    <source>
        <strain evidence="9 10">Roberts-Thomson</strain>
    </source>
</reference>
<evidence type="ECO:0000313" key="10">
    <source>
        <dbReference type="Proteomes" id="UP000315496"/>
    </source>
</evidence>
<evidence type="ECO:0000256" key="7">
    <source>
        <dbReference type="SAM" id="MobiDB-lite"/>
    </source>
</evidence>
<dbReference type="EMBL" id="VDLU01000005">
    <property type="protein sequence ID" value="TNJ26676.1"/>
    <property type="molecule type" value="Genomic_DNA"/>
</dbReference>
<dbReference type="GO" id="GO:0031267">
    <property type="term" value="F:small GTPase binding"/>
    <property type="evidence" value="ECO:0007669"/>
    <property type="project" value="InterPro"/>
</dbReference>
<protein>
    <recommendedName>
        <fullName evidence="6">Protein YIPF</fullName>
    </recommendedName>
</protein>
<evidence type="ECO:0000259" key="8">
    <source>
        <dbReference type="Pfam" id="PF04893"/>
    </source>
</evidence>
<dbReference type="GO" id="GO:0016192">
    <property type="term" value="P:vesicle-mediated transport"/>
    <property type="evidence" value="ECO:0007669"/>
    <property type="project" value="InterPro"/>
</dbReference>
<keyword evidence="10" id="KW-1185">Reference proteome</keyword>
<proteinExistence type="inferred from homology"/>
<feature type="transmembrane region" description="Helical" evidence="6">
    <location>
        <begin position="279"/>
        <end position="304"/>
    </location>
</feature>
<evidence type="ECO:0000256" key="5">
    <source>
        <dbReference type="ARBA" id="ARBA00023136"/>
    </source>
</evidence>
<evidence type="ECO:0000256" key="3">
    <source>
        <dbReference type="ARBA" id="ARBA00022692"/>
    </source>
</evidence>
<feature type="transmembrane region" description="Helical" evidence="6">
    <location>
        <begin position="242"/>
        <end position="267"/>
    </location>
</feature>
<feature type="region of interest" description="Disordered" evidence="7">
    <location>
        <begin position="1"/>
        <end position="56"/>
    </location>
</feature>
<feature type="transmembrane region" description="Helical" evidence="6">
    <location>
        <begin position="217"/>
        <end position="236"/>
    </location>
</feature>
<dbReference type="Pfam" id="PF04893">
    <property type="entry name" value="Yip1"/>
    <property type="match status" value="1"/>
</dbReference>
<keyword evidence="4 6" id="KW-1133">Transmembrane helix</keyword>
<evidence type="ECO:0000256" key="6">
    <source>
        <dbReference type="RuleBase" id="RU361264"/>
    </source>
</evidence>
<feature type="domain" description="Yip1" evidence="8">
    <location>
        <begin position="117"/>
        <end position="292"/>
    </location>
</feature>
<dbReference type="PANTHER" id="PTHR12822:SF2">
    <property type="entry name" value="PROTEIN YIPF"/>
    <property type="match status" value="1"/>
</dbReference>
<dbReference type="Proteomes" id="UP000315496">
    <property type="component" value="Chromosome 5"/>
</dbReference>
<gene>
    <name evidence="9" type="ORF">GMRT_13156</name>
</gene>
<evidence type="ECO:0000256" key="2">
    <source>
        <dbReference type="ARBA" id="ARBA00010596"/>
    </source>
</evidence>
<dbReference type="AlphaFoldDB" id="A0A4Z1SLY8"/>
<feature type="compositionally biased region" description="Pro residues" evidence="7">
    <location>
        <begin position="40"/>
        <end position="49"/>
    </location>
</feature>
<feature type="transmembrane region" description="Helical" evidence="6">
    <location>
        <begin position="139"/>
        <end position="159"/>
    </location>
</feature>
<dbReference type="InterPro" id="IPR039765">
    <property type="entry name" value="Yip5/YIPF1/YIPF2"/>
</dbReference>
<comment type="similarity">
    <text evidence="2 6">Belongs to the YIP1 family.</text>
</comment>
<keyword evidence="5 6" id="KW-0472">Membrane</keyword>
<dbReference type="VEuPathDB" id="GiardiaDB:GMRT_13156"/>
<dbReference type="GO" id="GO:0000139">
    <property type="term" value="C:Golgi membrane"/>
    <property type="evidence" value="ECO:0007669"/>
    <property type="project" value="UniProtKB-SubCell"/>
</dbReference>
<dbReference type="InterPro" id="IPR006977">
    <property type="entry name" value="Yip1_dom"/>
</dbReference>
<evidence type="ECO:0000256" key="4">
    <source>
        <dbReference type="ARBA" id="ARBA00022989"/>
    </source>
</evidence>
<evidence type="ECO:0000256" key="1">
    <source>
        <dbReference type="ARBA" id="ARBA00004141"/>
    </source>
</evidence>
<dbReference type="PANTHER" id="PTHR12822">
    <property type="entry name" value="PROTEIN YIPF"/>
    <property type="match status" value="1"/>
</dbReference>
<name>A0A4Z1SLY8_GIAMU</name>
<comment type="subcellular location">
    <subcellularLocation>
        <location evidence="6">Golgi apparatus membrane</location>
        <topology evidence="6">Multi-pass membrane protein</topology>
    </subcellularLocation>
    <subcellularLocation>
        <location evidence="1">Membrane</location>
        <topology evidence="1">Multi-pass membrane protein</topology>
    </subcellularLocation>
</comment>
<feature type="transmembrane region" description="Helical" evidence="6">
    <location>
        <begin position="166"/>
        <end position="187"/>
    </location>
</feature>
<accession>A0A4Z1SLY8</accession>
<organism evidence="9 10">
    <name type="scientific">Giardia muris</name>
    <dbReference type="NCBI Taxonomy" id="5742"/>
    <lineage>
        <taxon>Eukaryota</taxon>
        <taxon>Metamonada</taxon>
        <taxon>Diplomonadida</taxon>
        <taxon>Hexamitidae</taxon>
        <taxon>Giardiinae</taxon>
        <taxon>Giardia</taxon>
    </lineage>
</organism>
<dbReference type="OrthoDB" id="10256463at2759"/>